<proteinExistence type="predicted"/>
<accession>A0A6G1AER1</accession>
<feature type="non-terminal residue" evidence="1">
    <location>
        <position position="90"/>
    </location>
</feature>
<dbReference type="AlphaFoldDB" id="A0A6G1AER1"/>
<evidence type="ECO:0000313" key="1">
    <source>
        <dbReference type="EMBL" id="KAF0873932.1"/>
    </source>
</evidence>
<name>A0A6G1AER1_CROCR</name>
<evidence type="ECO:0000313" key="2">
    <source>
        <dbReference type="Proteomes" id="UP000475037"/>
    </source>
</evidence>
<keyword evidence="2" id="KW-1185">Reference proteome</keyword>
<gene>
    <name evidence="1" type="primary">Pol_521</name>
    <name evidence="1" type="ORF">FOF47_R03785</name>
</gene>
<dbReference type="EMBL" id="VOAJ01005690">
    <property type="protein sequence ID" value="KAF0873932.1"/>
    <property type="molecule type" value="Genomic_DNA"/>
</dbReference>
<sequence length="90" mass="10390">LRIELPEDPAIALLGICPKDTKMLIRRGTCTPCFSSTINNSQIMKEPTCPSTDQYGVYIYTMEYYSAIKKNEILPFATMWMELQYIRLSE</sequence>
<dbReference type="Proteomes" id="UP000475037">
    <property type="component" value="Unassembled WGS sequence"/>
</dbReference>
<comment type="caution">
    <text evidence="1">The sequence shown here is derived from an EMBL/GenBank/DDBJ whole genome shotgun (WGS) entry which is preliminary data.</text>
</comment>
<protein>
    <submittedName>
        <fullName evidence="1">LORF2 protein</fullName>
    </submittedName>
</protein>
<reference evidence="1 2" key="1">
    <citation type="submission" date="2019-11" db="EMBL/GenBank/DDBJ databases">
        <authorList>
            <person name="Yang C."/>
            <person name="Li F."/>
        </authorList>
    </citation>
    <scope>NUCLEOTIDE SEQUENCE [LARGE SCALE GENOMIC DNA]</scope>
    <source>
        <strain evidence="1">KB4526</strain>
        <tissue evidence="1">Muscle</tissue>
    </source>
</reference>
<organism evidence="1 2">
    <name type="scientific">Crocuta crocuta</name>
    <name type="common">Spotted hyena</name>
    <dbReference type="NCBI Taxonomy" id="9678"/>
    <lineage>
        <taxon>Eukaryota</taxon>
        <taxon>Metazoa</taxon>
        <taxon>Chordata</taxon>
        <taxon>Craniata</taxon>
        <taxon>Vertebrata</taxon>
        <taxon>Euteleostomi</taxon>
        <taxon>Mammalia</taxon>
        <taxon>Eutheria</taxon>
        <taxon>Laurasiatheria</taxon>
        <taxon>Carnivora</taxon>
        <taxon>Feliformia</taxon>
        <taxon>Hyaenidae</taxon>
        <taxon>Crocuta</taxon>
    </lineage>
</organism>
<feature type="non-terminal residue" evidence="1">
    <location>
        <position position="1"/>
    </location>
</feature>